<evidence type="ECO:0000259" key="2">
    <source>
        <dbReference type="PROSITE" id="PS51736"/>
    </source>
</evidence>
<dbReference type="EMBL" id="JAPFFF010000103">
    <property type="protein sequence ID" value="KAK8835463.1"/>
    <property type="molecule type" value="Genomic_DNA"/>
</dbReference>
<sequence length="530" mass="61243">MGTNTFYIYVRKSVYTEEGESIESQITICKDYIEKNFFDISDKRILVYKDEGFSGKNTKRPQYLEMMKSVEKERGGYIICYKLDRISRSISDFSSLFDKLEKQNISFISVKEHFDTSTPVGRGMMYICAVFAQMEREAIAERVRDNMMFLAKSGRWLGGVCPIGFSPAKYEQVLIDGKSKKCCFLEANQDIDVVKIIYKKFLEVASVSLVVKHLKDLNIKTPLGYDFCRHTVYVILGNPVYCTADKDSFEYFSSRSANIFFKTSDFYKKLGLTSYNRRDTPGHMTPISSWIVALGKHKGTISGKDWVQVQKMLNKSPHGSRMRKTEALFSKMIPCPKCGHTMVIRCGQGGYDFCYVCSYKTNFGMKYCDSKNLNGPKTDNFIIRQLLELDEKELKRKICLKKNTHLYNKISDKIFDNKCKISNLEKSKFKFIDCLQKITPQSPLIKDIEIKVNKINSQIKKLTSENYDLETKLQSAKNEKLNLEYIVNSLKNLKANFHTMDFPTKKSLVKLIVKKLIWSDEKLNIIYNDG</sequence>
<name>A0ABR2GNF5_9EUKA</name>
<feature type="domain" description="Resolvase/invertase-type recombinase catalytic" evidence="2">
    <location>
        <begin position="5"/>
        <end position="154"/>
    </location>
</feature>
<reference evidence="3 4" key="1">
    <citation type="submission" date="2024-04" db="EMBL/GenBank/DDBJ databases">
        <title>Tritrichomonas musculus Genome.</title>
        <authorList>
            <person name="Alves-Ferreira E."/>
            <person name="Grigg M."/>
            <person name="Lorenzi H."/>
            <person name="Galac M."/>
        </authorList>
    </citation>
    <scope>NUCLEOTIDE SEQUENCE [LARGE SCALE GENOMIC DNA]</scope>
    <source>
        <strain evidence="3 4">EAF2021</strain>
    </source>
</reference>
<comment type="caution">
    <text evidence="3">The sequence shown here is derived from an EMBL/GenBank/DDBJ whole genome shotgun (WGS) entry which is preliminary data.</text>
</comment>
<evidence type="ECO:0000313" key="3">
    <source>
        <dbReference type="EMBL" id="KAK8835463.1"/>
    </source>
</evidence>
<dbReference type="PANTHER" id="PTHR30461:SF23">
    <property type="entry name" value="DNA RECOMBINASE-RELATED"/>
    <property type="match status" value="1"/>
</dbReference>
<dbReference type="InterPro" id="IPR011109">
    <property type="entry name" value="DNA_bind_recombinase_dom"/>
</dbReference>
<organism evidence="3 4">
    <name type="scientific">Tritrichomonas musculus</name>
    <dbReference type="NCBI Taxonomy" id="1915356"/>
    <lineage>
        <taxon>Eukaryota</taxon>
        <taxon>Metamonada</taxon>
        <taxon>Parabasalia</taxon>
        <taxon>Tritrichomonadida</taxon>
        <taxon>Tritrichomonadidae</taxon>
        <taxon>Tritrichomonas</taxon>
    </lineage>
</organism>
<dbReference type="PANTHER" id="PTHR30461">
    <property type="entry name" value="DNA-INVERTASE FROM LAMBDOID PROPHAGE"/>
    <property type="match status" value="1"/>
</dbReference>
<dbReference type="CDD" id="cd00338">
    <property type="entry name" value="Ser_Recombinase"/>
    <property type="match status" value="1"/>
</dbReference>
<evidence type="ECO:0000256" key="1">
    <source>
        <dbReference type="SAM" id="Coils"/>
    </source>
</evidence>
<proteinExistence type="predicted"/>
<dbReference type="Gene3D" id="3.90.1750.20">
    <property type="entry name" value="Putative Large Serine Recombinase, Chain B, Domain 2"/>
    <property type="match status" value="1"/>
</dbReference>
<dbReference type="InterPro" id="IPR036162">
    <property type="entry name" value="Resolvase-like_N_sf"/>
</dbReference>
<dbReference type="InterPro" id="IPR006119">
    <property type="entry name" value="Resolv_N"/>
</dbReference>
<dbReference type="Gene3D" id="3.40.50.1390">
    <property type="entry name" value="Resolvase, N-terminal catalytic domain"/>
    <property type="match status" value="1"/>
</dbReference>
<dbReference type="InterPro" id="IPR038109">
    <property type="entry name" value="DNA_bind_recomb_sf"/>
</dbReference>
<dbReference type="InterPro" id="IPR025827">
    <property type="entry name" value="Zn_ribbon_recom_dom"/>
</dbReference>
<keyword evidence="1" id="KW-0175">Coiled coil</keyword>
<dbReference type="Pfam" id="PF00239">
    <property type="entry name" value="Resolvase"/>
    <property type="match status" value="1"/>
</dbReference>
<gene>
    <name evidence="3" type="ORF">M9Y10_004567</name>
</gene>
<dbReference type="PROSITE" id="PS51736">
    <property type="entry name" value="RECOMBINASES_3"/>
    <property type="match status" value="1"/>
</dbReference>
<dbReference type="Pfam" id="PF07508">
    <property type="entry name" value="Recombinase"/>
    <property type="match status" value="1"/>
</dbReference>
<dbReference type="Proteomes" id="UP001470230">
    <property type="component" value="Unassembled WGS sequence"/>
</dbReference>
<feature type="coiled-coil region" evidence="1">
    <location>
        <begin position="445"/>
        <end position="493"/>
    </location>
</feature>
<dbReference type="SUPFAM" id="SSF53041">
    <property type="entry name" value="Resolvase-like"/>
    <property type="match status" value="1"/>
</dbReference>
<keyword evidence="4" id="KW-1185">Reference proteome</keyword>
<accession>A0ABR2GNF5</accession>
<evidence type="ECO:0000313" key="4">
    <source>
        <dbReference type="Proteomes" id="UP001470230"/>
    </source>
</evidence>
<protein>
    <recommendedName>
        <fullName evidence="2">Resolvase/invertase-type recombinase catalytic domain-containing protein</fullName>
    </recommendedName>
</protein>
<dbReference type="SMART" id="SM00857">
    <property type="entry name" value="Resolvase"/>
    <property type="match status" value="1"/>
</dbReference>
<dbReference type="InterPro" id="IPR050639">
    <property type="entry name" value="SSR_resolvase"/>
</dbReference>
<dbReference type="Pfam" id="PF13408">
    <property type="entry name" value="Zn_ribbon_recom"/>
    <property type="match status" value="1"/>
</dbReference>